<gene>
    <name evidence="9" type="primary">lspA</name>
    <name evidence="11" type="ORF">KB1_15360</name>
</gene>
<evidence type="ECO:0000256" key="10">
    <source>
        <dbReference type="RuleBase" id="RU004181"/>
    </source>
</evidence>
<comment type="similarity">
    <text evidence="1 9 10">Belongs to the peptidase A8 family.</text>
</comment>
<evidence type="ECO:0000256" key="1">
    <source>
        <dbReference type="ARBA" id="ARBA00006139"/>
    </source>
</evidence>
<feature type="transmembrane region" description="Helical" evidence="9">
    <location>
        <begin position="100"/>
        <end position="117"/>
    </location>
</feature>
<comment type="function">
    <text evidence="9">This protein specifically catalyzes the removal of signal peptides from prolipoproteins.</text>
</comment>
<proteinExistence type="inferred from homology"/>
<protein>
    <recommendedName>
        <fullName evidence="9">Lipoprotein signal peptidase</fullName>
        <ecNumber evidence="9">3.4.23.36</ecNumber>
    </recommendedName>
    <alternativeName>
        <fullName evidence="9">Prolipoprotein signal peptidase</fullName>
    </alternativeName>
    <alternativeName>
        <fullName evidence="9">Signal peptidase II</fullName>
        <shortName evidence="9">SPase II</shortName>
    </alternativeName>
</protein>
<sequence>MSSDSTVLIGGQLKRWRLVMVVIAVLGYGLDQWAKVEAVAHLDPYNPPSWFGGLITLRLLRNPGAAFSMGSTVTVLISLFAVAMLVAVCVWGVPRARHRWSLIACGMLIAGICGNLTDRIFRAPGPLRGHVVDFISLPHFAVFNVADIFITCTAVLIVLTTVSGHHRTDHGMDD</sequence>
<dbReference type="InterPro" id="IPR001872">
    <property type="entry name" value="Peptidase_A8"/>
</dbReference>
<feature type="active site" evidence="9">
    <location>
        <position position="133"/>
    </location>
</feature>
<feature type="transmembrane region" description="Helical" evidence="9">
    <location>
        <begin position="137"/>
        <end position="162"/>
    </location>
</feature>
<comment type="pathway">
    <text evidence="9">Protein modification; lipoprotein biosynthesis (signal peptide cleavage).</text>
</comment>
<accession>A0AAD1KRA5</accession>
<dbReference type="Proteomes" id="UP000825072">
    <property type="component" value="Chromosome 1"/>
</dbReference>
<comment type="subcellular location">
    <subcellularLocation>
        <location evidence="9">Cell membrane</location>
        <topology evidence="9">Multi-pass membrane protein</topology>
    </subcellularLocation>
</comment>
<evidence type="ECO:0000313" key="12">
    <source>
        <dbReference type="Proteomes" id="UP000825072"/>
    </source>
</evidence>
<dbReference type="HAMAP" id="MF_00161">
    <property type="entry name" value="LspA"/>
    <property type="match status" value="1"/>
</dbReference>
<feature type="active site" evidence="9">
    <location>
        <position position="147"/>
    </location>
</feature>
<keyword evidence="6 9" id="KW-0378">Hydrolase</keyword>
<keyword evidence="5 9" id="KW-0064">Aspartyl protease</keyword>
<name>A0AAD1KRA5_9ACTN</name>
<keyword evidence="7 9" id="KW-1133">Transmembrane helix</keyword>
<dbReference type="Pfam" id="PF01252">
    <property type="entry name" value="Peptidase_A8"/>
    <property type="match status" value="1"/>
</dbReference>
<dbReference type="GeneID" id="92880443"/>
<dbReference type="PRINTS" id="PR00781">
    <property type="entry name" value="LIPOSIGPTASE"/>
</dbReference>
<dbReference type="AlphaFoldDB" id="A0AAD1KRA5"/>
<dbReference type="EMBL" id="AP024747">
    <property type="protein sequence ID" value="BCY25546.1"/>
    <property type="molecule type" value="Genomic_DNA"/>
</dbReference>
<evidence type="ECO:0000313" key="11">
    <source>
        <dbReference type="EMBL" id="BCY25546.1"/>
    </source>
</evidence>
<evidence type="ECO:0000256" key="4">
    <source>
        <dbReference type="ARBA" id="ARBA00022692"/>
    </source>
</evidence>
<dbReference type="GO" id="GO:0004190">
    <property type="term" value="F:aspartic-type endopeptidase activity"/>
    <property type="evidence" value="ECO:0007669"/>
    <property type="project" value="UniProtKB-UniRule"/>
</dbReference>
<evidence type="ECO:0000256" key="9">
    <source>
        <dbReference type="HAMAP-Rule" id="MF_00161"/>
    </source>
</evidence>
<reference evidence="11" key="1">
    <citation type="submission" date="2021-06" db="EMBL/GenBank/DDBJ databases">
        <title>Genome sequence of Cutibacterium modestum strain KB17-24694.</title>
        <authorList>
            <person name="Dekio I."/>
            <person name="Asahina A."/>
            <person name="Nishida M."/>
        </authorList>
    </citation>
    <scope>NUCLEOTIDE SEQUENCE</scope>
    <source>
        <strain evidence="11">KB17-24694</strain>
    </source>
</reference>
<feature type="transmembrane region" description="Helical" evidence="9">
    <location>
        <begin position="16"/>
        <end position="34"/>
    </location>
</feature>
<dbReference type="EC" id="3.4.23.36" evidence="9"/>
<keyword evidence="3 9" id="KW-0645">Protease</keyword>
<keyword evidence="8 9" id="KW-0472">Membrane</keyword>
<evidence type="ECO:0000256" key="7">
    <source>
        <dbReference type="ARBA" id="ARBA00022989"/>
    </source>
</evidence>
<dbReference type="PANTHER" id="PTHR33695">
    <property type="entry name" value="LIPOPROTEIN SIGNAL PEPTIDASE"/>
    <property type="match status" value="1"/>
</dbReference>
<keyword evidence="2 9" id="KW-1003">Cell membrane</keyword>
<evidence type="ECO:0000256" key="2">
    <source>
        <dbReference type="ARBA" id="ARBA00022475"/>
    </source>
</evidence>
<organism evidence="11 12">
    <name type="scientific">Cutibacterium modestum</name>
    <dbReference type="NCBI Taxonomy" id="2559073"/>
    <lineage>
        <taxon>Bacteria</taxon>
        <taxon>Bacillati</taxon>
        <taxon>Actinomycetota</taxon>
        <taxon>Actinomycetes</taxon>
        <taxon>Propionibacteriales</taxon>
        <taxon>Propionibacteriaceae</taxon>
        <taxon>Cutibacterium</taxon>
    </lineage>
</organism>
<evidence type="ECO:0000256" key="8">
    <source>
        <dbReference type="ARBA" id="ARBA00023136"/>
    </source>
</evidence>
<evidence type="ECO:0000256" key="5">
    <source>
        <dbReference type="ARBA" id="ARBA00022750"/>
    </source>
</evidence>
<dbReference type="GO" id="GO:0005886">
    <property type="term" value="C:plasma membrane"/>
    <property type="evidence" value="ECO:0007669"/>
    <property type="project" value="UniProtKB-SubCell"/>
</dbReference>
<dbReference type="GO" id="GO:0006508">
    <property type="term" value="P:proteolysis"/>
    <property type="evidence" value="ECO:0007669"/>
    <property type="project" value="UniProtKB-KW"/>
</dbReference>
<evidence type="ECO:0000256" key="6">
    <source>
        <dbReference type="ARBA" id="ARBA00022801"/>
    </source>
</evidence>
<dbReference type="RefSeq" id="WP_002527639.1">
    <property type="nucleotide sequence ID" value="NZ_AP024747.1"/>
</dbReference>
<evidence type="ECO:0000256" key="3">
    <source>
        <dbReference type="ARBA" id="ARBA00022670"/>
    </source>
</evidence>
<keyword evidence="4 9" id="KW-0812">Transmembrane</keyword>
<comment type="catalytic activity">
    <reaction evidence="9">
        <text>Release of signal peptides from bacterial membrane prolipoproteins. Hydrolyzes -Xaa-Yaa-Zaa-|-(S,diacylglyceryl)Cys-, in which Xaa is hydrophobic (preferably Leu), and Yaa (Ala or Ser) and Zaa (Gly or Ala) have small, neutral side chains.</text>
        <dbReference type="EC" id="3.4.23.36"/>
    </reaction>
</comment>
<feature type="transmembrane region" description="Helical" evidence="9">
    <location>
        <begin position="66"/>
        <end position="93"/>
    </location>
</feature>
<dbReference type="PANTHER" id="PTHR33695:SF1">
    <property type="entry name" value="LIPOPROTEIN SIGNAL PEPTIDASE"/>
    <property type="match status" value="1"/>
</dbReference>